<gene>
    <name evidence="1" type="ORF">CW682_00230</name>
</gene>
<organism evidence="1 2">
    <name type="scientific">Macrococcoides caseolyticum</name>
    <dbReference type="NCBI Taxonomy" id="69966"/>
    <lineage>
        <taxon>Bacteria</taxon>
        <taxon>Bacillati</taxon>
        <taxon>Bacillota</taxon>
        <taxon>Bacilli</taxon>
        <taxon>Bacillales</taxon>
        <taxon>Staphylococcaceae</taxon>
        <taxon>Macrococcoides</taxon>
    </lineage>
</organism>
<reference evidence="1" key="1">
    <citation type="submission" date="2017-12" db="EMBL/GenBank/DDBJ databases">
        <title>Genomics of Macrococcus caseolyticus.</title>
        <authorList>
            <person name="MacFadyen A.C."/>
            <person name="Paterson G.K."/>
        </authorList>
    </citation>
    <scope>NUCLEOTIDE SEQUENCE</scope>
    <source>
        <strain evidence="1">5459_5_49</strain>
    </source>
</reference>
<protein>
    <submittedName>
        <fullName evidence="1">Uncharacterized protein</fullName>
    </submittedName>
</protein>
<evidence type="ECO:0000313" key="1">
    <source>
        <dbReference type="EMBL" id="PKE57527.1"/>
    </source>
</evidence>
<name>A0ACC9MUN8_9STAP</name>
<sequence>MWYKFIIHCSIVLTALYLANEINIFGIKIEFYQSFLMILILFHLNFKIKFLCSENKYFKNAIRIEFRI</sequence>
<accession>A0ACC9MUN8</accession>
<evidence type="ECO:0000313" key="2">
    <source>
        <dbReference type="Proteomes" id="UP000233606"/>
    </source>
</evidence>
<proteinExistence type="predicted"/>
<comment type="caution">
    <text evidence="1">The sequence shown here is derived from an EMBL/GenBank/DDBJ whole genome shotgun (WGS) entry which is preliminary data.</text>
</comment>
<dbReference type="Proteomes" id="UP000233606">
    <property type="component" value="Unassembled WGS sequence"/>
</dbReference>
<dbReference type="EMBL" id="PIWU01000001">
    <property type="protein sequence ID" value="PKE57527.1"/>
    <property type="molecule type" value="Genomic_DNA"/>
</dbReference>
<keyword evidence="2" id="KW-1185">Reference proteome</keyword>